<keyword evidence="3" id="KW-1185">Reference proteome</keyword>
<keyword evidence="1" id="KW-0732">Signal</keyword>
<evidence type="ECO:0000313" key="3">
    <source>
        <dbReference type="Proteomes" id="UP001597387"/>
    </source>
</evidence>
<gene>
    <name evidence="2" type="ORF">ACFSJU_11175</name>
</gene>
<accession>A0ABW4ZML3</accession>
<evidence type="ECO:0000256" key="1">
    <source>
        <dbReference type="SAM" id="SignalP"/>
    </source>
</evidence>
<evidence type="ECO:0000313" key="2">
    <source>
        <dbReference type="EMBL" id="MFD2162955.1"/>
    </source>
</evidence>
<sequence length="159" mass="18410">MKKIILSACFCFAIAFGVAAQETLKPAISTQPLWGPTGYNLAAYYYLPDIEVYYDVPEKKFIILEQGKWVHSFTLPEKLKDFDLFSAYKVVLNRPHPYYNFKAHKSRYARFKGQFNRQESIKESTNPKYFVIEGHPLSEQIQASKQNDLKENNMKVAGN</sequence>
<comment type="caution">
    <text evidence="2">The sequence shown here is derived from an EMBL/GenBank/DDBJ whole genome shotgun (WGS) entry which is preliminary data.</text>
</comment>
<protein>
    <submittedName>
        <fullName evidence="2">Uncharacterized protein</fullName>
    </submittedName>
</protein>
<feature type="chain" id="PRO_5045300641" evidence="1">
    <location>
        <begin position="21"/>
        <end position="159"/>
    </location>
</feature>
<reference evidence="3" key="1">
    <citation type="journal article" date="2019" name="Int. J. Syst. Evol. Microbiol.">
        <title>The Global Catalogue of Microorganisms (GCM) 10K type strain sequencing project: providing services to taxonomists for standard genome sequencing and annotation.</title>
        <authorList>
            <consortium name="The Broad Institute Genomics Platform"/>
            <consortium name="The Broad Institute Genome Sequencing Center for Infectious Disease"/>
            <person name="Wu L."/>
            <person name="Ma J."/>
        </authorList>
    </citation>
    <scope>NUCLEOTIDE SEQUENCE [LARGE SCALE GENOMIC DNA]</scope>
    <source>
        <strain evidence="3">KCTC 42217</strain>
    </source>
</reference>
<dbReference type="Proteomes" id="UP001597387">
    <property type="component" value="Unassembled WGS sequence"/>
</dbReference>
<organism evidence="2 3">
    <name type="scientific">Paradesertivirga mongoliensis</name>
    <dbReference type="NCBI Taxonomy" id="2100740"/>
    <lineage>
        <taxon>Bacteria</taxon>
        <taxon>Pseudomonadati</taxon>
        <taxon>Bacteroidota</taxon>
        <taxon>Sphingobacteriia</taxon>
        <taxon>Sphingobacteriales</taxon>
        <taxon>Sphingobacteriaceae</taxon>
        <taxon>Paradesertivirga</taxon>
    </lineage>
</organism>
<name>A0ABW4ZML3_9SPHI</name>
<dbReference type="EMBL" id="JBHUHZ010000001">
    <property type="protein sequence ID" value="MFD2162955.1"/>
    <property type="molecule type" value="Genomic_DNA"/>
</dbReference>
<dbReference type="RefSeq" id="WP_255902589.1">
    <property type="nucleotide sequence ID" value="NZ_JAFMZO010000003.1"/>
</dbReference>
<feature type="signal peptide" evidence="1">
    <location>
        <begin position="1"/>
        <end position="20"/>
    </location>
</feature>
<proteinExistence type="predicted"/>